<dbReference type="Gene3D" id="2.30.42.10">
    <property type="match status" value="1"/>
</dbReference>
<evidence type="ECO:0000256" key="1">
    <source>
        <dbReference type="ARBA" id="ARBA00022670"/>
    </source>
</evidence>
<feature type="compositionally biased region" description="Low complexity" evidence="3">
    <location>
        <begin position="1"/>
        <end position="10"/>
    </location>
</feature>
<dbReference type="GO" id="GO:0006508">
    <property type="term" value="P:proteolysis"/>
    <property type="evidence" value="ECO:0007669"/>
    <property type="project" value="UniProtKB-KW"/>
</dbReference>
<gene>
    <name evidence="5" type="ORF">APE01nite_07850</name>
</gene>
<dbReference type="InterPro" id="IPR009003">
    <property type="entry name" value="Peptidase_S1_PA"/>
</dbReference>
<dbReference type="EMBL" id="BJMV01000003">
    <property type="protein sequence ID" value="GEB84988.1"/>
    <property type="molecule type" value="Genomic_DNA"/>
</dbReference>
<comment type="caution">
    <text evidence="5">The sequence shown here is derived from an EMBL/GenBank/DDBJ whole genome shotgun (WGS) entry which is preliminary data.</text>
</comment>
<evidence type="ECO:0000313" key="5">
    <source>
        <dbReference type="EMBL" id="GEB84988.1"/>
    </source>
</evidence>
<protein>
    <submittedName>
        <fullName evidence="5">Serine peptidase</fullName>
    </submittedName>
</protein>
<dbReference type="InterPro" id="IPR051201">
    <property type="entry name" value="Chloro_Bact_Ser_Proteases"/>
</dbReference>
<evidence type="ECO:0000256" key="3">
    <source>
        <dbReference type="SAM" id="MobiDB-lite"/>
    </source>
</evidence>
<organism evidence="5 6">
    <name type="scientific">Acetobacter peroxydans</name>
    <dbReference type="NCBI Taxonomy" id="104098"/>
    <lineage>
        <taxon>Bacteria</taxon>
        <taxon>Pseudomonadati</taxon>
        <taxon>Pseudomonadota</taxon>
        <taxon>Alphaproteobacteria</taxon>
        <taxon>Acetobacterales</taxon>
        <taxon>Acetobacteraceae</taxon>
        <taxon>Acetobacter</taxon>
    </lineage>
</organism>
<dbReference type="PANTHER" id="PTHR43343">
    <property type="entry name" value="PEPTIDASE S12"/>
    <property type="match status" value="1"/>
</dbReference>
<name>A0A4Y3TTB5_9PROT</name>
<dbReference type="Proteomes" id="UP000317730">
    <property type="component" value="Unassembled WGS sequence"/>
</dbReference>
<dbReference type="Gene3D" id="2.40.10.120">
    <property type="match status" value="1"/>
</dbReference>
<reference evidence="5 6" key="1">
    <citation type="submission" date="2019-06" db="EMBL/GenBank/DDBJ databases">
        <title>Whole genome shotgun sequence of Acetobacter peroxydans NBRC 13755.</title>
        <authorList>
            <person name="Hosoyama A."/>
            <person name="Uohara A."/>
            <person name="Ohji S."/>
            <person name="Ichikawa N."/>
        </authorList>
    </citation>
    <scope>NUCLEOTIDE SEQUENCE [LARGE SCALE GENOMIC DNA]</scope>
    <source>
        <strain evidence="5 6">NBRC 13755</strain>
    </source>
</reference>
<keyword evidence="1" id="KW-0645">Protease</keyword>
<evidence type="ECO:0000313" key="6">
    <source>
        <dbReference type="Proteomes" id="UP000317730"/>
    </source>
</evidence>
<feature type="region of interest" description="Disordered" evidence="3">
    <location>
        <begin position="66"/>
        <end position="86"/>
    </location>
</feature>
<dbReference type="GO" id="GO:0004252">
    <property type="term" value="F:serine-type endopeptidase activity"/>
    <property type="evidence" value="ECO:0007669"/>
    <property type="project" value="InterPro"/>
</dbReference>
<dbReference type="SUPFAM" id="SSF50494">
    <property type="entry name" value="Trypsin-like serine proteases"/>
    <property type="match status" value="1"/>
</dbReference>
<dbReference type="SUPFAM" id="SSF50156">
    <property type="entry name" value="PDZ domain-like"/>
    <property type="match status" value="1"/>
</dbReference>
<proteinExistence type="predicted"/>
<feature type="domain" description="PDZ" evidence="4">
    <location>
        <begin position="309"/>
        <end position="394"/>
    </location>
</feature>
<sequence>MTQAPRLPALFPLPPARRATRPARRGAVTQAMARRLARSMACGLTWGLLAQSGTARAAETLAVGQTAAPNSGVEGEPPPAQPTPVPLVESRPLSFAPLVRRIAPTVVNIAVTRDSEKPHKLPSSVRGTPLEHRYRERMRQHWNDLLEAGSGFIIDPDGSIVTNGHVVADADRITVSLMDGQEFIATPVGIDPLTDIAVIKIDGPKPMPYVQWGDSRLVQVGDWILAAGNPFGLGSSVTAGIVSARGRDIGASPFDDFLQLDAPINPGNSGGPTFNMAGQVVALNTAIVSPTGGSVGLGFSIPSEIVRPIVETLRKTGHMDRGWLGATLKDSTTPLGAQVTEVDRNSPAAHAGLRRGDIVSRLNDERVESARFMIRAVAAAAPGKTVALTVLRHGQSLELQALVGHRPLTEDTDSH</sequence>
<feature type="region of interest" description="Disordered" evidence="3">
    <location>
        <begin position="1"/>
        <end position="24"/>
    </location>
</feature>
<dbReference type="InterPro" id="IPR001478">
    <property type="entry name" value="PDZ"/>
</dbReference>
<evidence type="ECO:0000259" key="4">
    <source>
        <dbReference type="PROSITE" id="PS50106"/>
    </source>
</evidence>
<dbReference type="SMART" id="SM00228">
    <property type="entry name" value="PDZ"/>
    <property type="match status" value="1"/>
</dbReference>
<dbReference type="PRINTS" id="PR00834">
    <property type="entry name" value="PROTEASES2C"/>
</dbReference>
<keyword evidence="2" id="KW-0378">Hydrolase</keyword>
<dbReference type="Pfam" id="PF13365">
    <property type="entry name" value="Trypsin_2"/>
    <property type="match status" value="1"/>
</dbReference>
<dbReference type="PROSITE" id="PS50106">
    <property type="entry name" value="PDZ"/>
    <property type="match status" value="1"/>
</dbReference>
<dbReference type="InterPro" id="IPR036034">
    <property type="entry name" value="PDZ_sf"/>
</dbReference>
<evidence type="ECO:0000256" key="2">
    <source>
        <dbReference type="ARBA" id="ARBA00022801"/>
    </source>
</evidence>
<dbReference type="AlphaFoldDB" id="A0A4Y3TTB5"/>
<keyword evidence="6" id="KW-1185">Reference proteome</keyword>
<feature type="compositionally biased region" description="Pro residues" evidence="3">
    <location>
        <begin position="76"/>
        <end position="85"/>
    </location>
</feature>
<dbReference type="InterPro" id="IPR001940">
    <property type="entry name" value="Peptidase_S1C"/>
</dbReference>
<dbReference type="PANTHER" id="PTHR43343:SF3">
    <property type="entry name" value="PROTEASE DO-LIKE 8, CHLOROPLASTIC"/>
    <property type="match status" value="1"/>
</dbReference>
<accession>A0A4Y3TTB5</accession>
<dbReference type="Pfam" id="PF13180">
    <property type="entry name" value="PDZ_2"/>
    <property type="match status" value="1"/>
</dbReference>